<dbReference type="OMA" id="GIHWTAL"/>
<feature type="region of interest" description="Disordered" evidence="1">
    <location>
        <begin position="94"/>
        <end position="116"/>
    </location>
</feature>
<dbReference type="CDD" id="cd00093">
    <property type="entry name" value="HTH_XRE"/>
    <property type="match status" value="1"/>
</dbReference>
<feature type="domain" description="HTH cro/C1-type" evidence="2">
    <location>
        <begin position="16"/>
        <end position="70"/>
    </location>
</feature>
<feature type="compositionally biased region" description="Acidic residues" evidence="1">
    <location>
        <begin position="105"/>
        <end position="116"/>
    </location>
</feature>
<evidence type="ECO:0000256" key="1">
    <source>
        <dbReference type="SAM" id="MobiDB-lite"/>
    </source>
</evidence>
<evidence type="ECO:0000259" key="2">
    <source>
        <dbReference type="PROSITE" id="PS50943"/>
    </source>
</evidence>
<dbReference type="Gene3D" id="1.10.260.40">
    <property type="entry name" value="lambda repressor-like DNA-binding domains"/>
    <property type="match status" value="1"/>
</dbReference>
<dbReference type="InterPro" id="IPR001387">
    <property type="entry name" value="Cro/C1-type_HTH"/>
</dbReference>
<gene>
    <name evidence="3" type="ORF">ATY41_00300</name>
</gene>
<dbReference type="SMART" id="SM00530">
    <property type="entry name" value="HTH_XRE"/>
    <property type="match status" value="1"/>
</dbReference>
<evidence type="ECO:0000313" key="4">
    <source>
        <dbReference type="Proteomes" id="UP000094426"/>
    </source>
</evidence>
<organism evidence="3 4">
    <name type="scientific">Leifsonia xyli subsp. xyli</name>
    <dbReference type="NCBI Taxonomy" id="59736"/>
    <lineage>
        <taxon>Bacteria</taxon>
        <taxon>Bacillati</taxon>
        <taxon>Actinomycetota</taxon>
        <taxon>Actinomycetes</taxon>
        <taxon>Micrococcales</taxon>
        <taxon>Microbacteriaceae</taxon>
        <taxon>Leifsonia</taxon>
    </lineage>
</organism>
<dbReference type="PROSITE" id="PS50943">
    <property type="entry name" value="HTH_CROC1"/>
    <property type="match status" value="1"/>
</dbReference>
<dbReference type="GO" id="GO:0003677">
    <property type="term" value="F:DNA binding"/>
    <property type="evidence" value="ECO:0007669"/>
    <property type="project" value="InterPro"/>
</dbReference>
<dbReference type="AlphaFoldDB" id="A0A1E2SNG5"/>
<dbReference type="OrthoDB" id="4990661at2"/>
<reference evidence="3 4" key="1">
    <citation type="submission" date="2015-11" db="EMBL/GenBank/DDBJ databases">
        <authorList>
            <person name="Zhang Y."/>
            <person name="Guo Z."/>
        </authorList>
    </citation>
    <scope>NUCLEOTIDE SEQUENCE [LARGE SCALE GENOMIC DNA]</scope>
    <source>
        <strain evidence="4">gdw1</strain>
    </source>
</reference>
<dbReference type="SUPFAM" id="SSF47413">
    <property type="entry name" value="lambda repressor-like DNA-binding domains"/>
    <property type="match status" value="1"/>
</dbReference>
<evidence type="ECO:0000313" key="3">
    <source>
        <dbReference type="EMBL" id="ODA91184.1"/>
    </source>
</evidence>
<proteinExistence type="predicted"/>
<dbReference type="RefSeq" id="WP_011186700.1">
    <property type="nucleotide sequence ID" value="NZ_LNZG01000001.1"/>
</dbReference>
<feature type="compositionally biased region" description="Basic and acidic residues" evidence="1">
    <location>
        <begin position="94"/>
        <end position="104"/>
    </location>
</feature>
<name>A0A1E2SNG5_LEIXY</name>
<sequence length="116" mass="12649">MGTPRSHAAELFGQRIRQARLAIGMSQEDIANLAAMHVTNYGRVERGEANSELHTIVRLATALDVDPAGLVQGLYGDGMLPDREHAYSVTDFLEAREAAERDDQGDAQEEPEDPSS</sequence>
<protein>
    <recommendedName>
        <fullName evidence="2">HTH cro/C1-type domain-containing protein</fullName>
    </recommendedName>
</protein>
<dbReference type="EMBL" id="LNZG01000001">
    <property type="protein sequence ID" value="ODA91184.1"/>
    <property type="molecule type" value="Genomic_DNA"/>
</dbReference>
<dbReference type="Proteomes" id="UP000094426">
    <property type="component" value="Unassembled WGS sequence"/>
</dbReference>
<dbReference type="InterPro" id="IPR010982">
    <property type="entry name" value="Lambda_DNA-bd_dom_sf"/>
</dbReference>
<accession>A0A1E2SNG5</accession>
<dbReference type="Pfam" id="PF13560">
    <property type="entry name" value="HTH_31"/>
    <property type="match status" value="1"/>
</dbReference>
<comment type="caution">
    <text evidence="3">The sequence shown here is derived from an EMBL/GenBank/DDBJ whole genome shotgun (WGS) entry which is preliminary data.</text>
</comment>